<gene>
    <name evidence="1" type="ORF">BpHYR1_006727</name>
</gene>
<evidence type="ECO:0000313" key="1">
    <source>
        <dbReference type="EMBL" id="RMZ99159.1"/>
    </source>
</evidence>
<dbReference type="AlphaFoldDB" id="A0A3M7PJB1"/>
<reference evidence="1 2" key="1">
    <citation type="journal article" date="2018" name="Sci. Rep.">
        <title>Genomic signatures of local adaptation to the degree of environmental predictability in rotifers.</title>
        <authorList>
            <person name="Franch-Gras L."/>
            <person name="Hahn C."/>
            <person name="Garcia-Roger E.M."/>
            <person name="Carmona M.J."/>
            <person name="Serra M."/>
            <person name="Gomez A."/>
        </authorList>
    </citation>
    <scope>NUCLEOTIDE SEQUENCE [LARGE SCALE GENOMIC DNA]</scope>
    <source>
        <strain evidence="1">HYR1</strain>
    </source>
</reference>
<name>A0A3M7PJB1_BRAPC</name>
<comment type="caution">
    <text evidence="1">The sequence shown here is derived from an EMBL/GenBank/DDBJ whole genome shotgun (WGS) entry which is preliminary data.</text>
</comment>
<keyword evidence="2" id="KW-1185">Reference proteome</keyword>
<sequence length="70" mass="8334">MNFELQLFFKLLCFIGENEKKVELLIEVSKLRNFFILFDFSKKFIEIFIPSRVTTYISTFDDKVVGSNEI</sequence>
<accession>A0A3M7PJB1</accession>
<proteinExistence type="predicted"/>
<protein>
    <submittedName>
        <fullName evidence="1">Uncharacterized protein</fullName>
    </submittedName>
</protein>
<organism evidence="1 2">
    <name type="scientific">Brachionus plicatilis</name>
    <name type="common">Marine rotifer</name>
    <name type="synonym">Brachionus muelleri</name>
    <dbReference type="NCBI Taxonomy" id="10195"/>
    <lineage>
        <taxon>Eukaryota</taxon>
        <taxon>Metazoa</taxon>
        <taxon>Spiralia</taxon>
        <taxon>Gnathifera</taxon>
        <taxon>Rotifera</taxon>
        <taxon>Eurotatoria</taxon>
        <taxon>Monogononta</taxon>
        <taxon>Pseudotrocha</taxon>
        <taxon>Ploima</taxon>
        <taxon>Brachionidae</taxon>
        <taxon>Brachionus</taxon>
    </lineage>
</organism>
<evidence type="ECO:0000313" key="2">
    <source>
        <dbReference type="Proteomes" id="UP000276133"/>
    </source>
</evidence>
<dbReference type="Proteomes" id="UP000276133">
    <property type="component" value="Unassembled WGS sequence"/>
</dbReference>
<dbReference type="EMBL" id="REGN01010386">
    <property type="protein sequence ID" value="RMZ99159.1"/>
    <property type="molecule type" value="Genomic_DNA"/>
</dbReference>